<name>A0A543NN82_9ACTN</name>
<dbReference type="AlphaFoldDB" id="A0A543NN82"/>
<sequence length="54" mass="5245">MSAPVKLGVFLLGAALVLAAAFGVGRLVGPVYDDAADADATVGGRASLSAEELA</sequence>
<keyword evidence="2" id="KW-1185">Reference proteome</keyword>
<accession>A0A543NN82</accession>
<dbReference type="RefSeq" id="WP_170181600.1">
    <property type="nucleotide sequence ID" value="NZ_VFQC01000001.1"/>
</dbReference>
<proteinExistence type="predicted"/>
<dbReference type="EMBL" id="VFQC01000001">
    <property type="protein sequence ID" value="TQN33285.1"/>
    <property type="molecule type" value="Genomic_DNA"/>
</dbReference>
<comment type="caution">
    <text evidence="1">The sequence shown here is derived from an EMBL/GenBank/DDBJ whole genome shotgun (WGS) entry which is preliminary data.</text>
</comment>
<protein>
    <submittedName>
        <fullName evidence="1">Uncharacterized protein</fullName>
    </submittedName>
</protein>
<gene>
    <name evidence="1" type="ORF">FHX37_3291</name>
</gene>
<organism evidence="1 2">
    <name type="scientific">Haloactinospora alba</name>
    <dbReference type="NCBI Taxonomy" id="405555"/>
    <lineage>
        <taxon>Bacteria</taxon>
        <taxon>Bacillati</taxon>
        <taxon>Actinomycetota</taxon>
        <taxon>Actinomycetes</taxon>
        <taxon>Streptosporangiales</taxon>
        <taxon>Nocardiopsidaceae</taxon>
        <taxon>Haloactinospora</taxon>
    </lineage>
</organism>
<evidence type="ECO:0000313" key="2">
    <source>
        <dbReference type="Proteomes" id="UP000317422"/>
    </source>
</evidence>
<dbReference type="Proteomes" id="UP000317422">
    <property type="component" value="Unassembled WGS sequence"/>
</dbReference>
<reference evidence="1 2" key="1">
    <citation type="submission" date="2019-06" db="EMBL/GenBank/DDBJ databases">
        <title>Sequencing the genomes of 1000 actinobacteria strains.</title>
        <authorList>
            <person name="Klenk H.-P."/>
        </authorList>
    </citation>
    <scope>NUCLEOTIDE SEQUENCE [LARGE SCALE GENOMIC DNA]</scope>
    <source>
        <strain evidence="1 2">DSM 45015</strain>
    </source>
</reference>
<evidence type="ECO:0000313" key="1">
    <source>
        <dbReference type="EMBL" id="TQN33285.1"/>
    </source>
</evidence>